<dbReference type="SUPFAM" id="SSF54060">
    <property type="entry name" value="His-Me finger endonucleases"/>
    <property type="match status" value="1"/>
</dbReference>
<comment type="caution">
    <text evidence="2">The sequence shown here is derived from an EMBL/GenBank/DDBJ whole genome shotgun (WGS) entry which is preliminary data.</text>
</comment>
<dbReference type="Pfam" id="PF13392">
    <property type="entry name" value="HNH_3"/>
    <property type="match status" value="1"/>
</dbReference>
<dbReference type="Gene3D" id="3.90.75.10">
    <property type="entry name" value="Homing Intron 3 (I-ppo) Encoded Endonuclease, Chain A"/>
    <property type="match status" value="1"/>
</dbReference>
<gene>
    <name evidence="2" type="ORF">GGQ90_001797</name>
</gene>
<dbReference type="RefSeq" id="WP_188081797.1">
    <property type="nucleotide sequence ID" value="NZ_JACIEU010000006.1"/>
</dbReference>
<protein>
    <recommendedName>
        <fullName evidence="1">HNH nuclease domain-containing protein</fullName>
    </recommendedName>
</protein>
<dbReference type="EMBL" id="JACIEU010000006">
    <property type="protein sequence ID" value="MBB4148019.1"/>
    <property type="molecule type" value="Genomic_DNA"/>
</dbReference>
<evidence type="ECO:0000313" key="3">
    <source>
        <dbReference type="Proteomes" id="UP000590524"/>
    </source>
</evidence>
<dbReference type="InterPro" id="IPR044925">
    <property type="entry name" value="His-Me_finger_sf"/>
</dbReference>
<dbReference type="AlphaFoldDB" id="A0A7W6PVD9"/>
<dbReference type="GO" id="GO:0004519">
    <property type="term" value="F:endonuclease activity"/>
    <property type="evidence" value="ECO:0007669"/>
    <property type="project" value="InterPro"/>
</dbReference>
<feature type="domain" description="HNH nuclease" evidence="1">
    <location>
        <begin position="44"/>
        <end position="87"/>
    </location>
</feature>
<dbReference type="InterPro" id="IPR003615">
    <property type="entry name" value="HNH_nuc"/>
</dbReference>
<evidence type="ECO:0000259" key="1">
    <source>
        <dbReference type="Pfam" id="PF13392"/>
    </source>
</evidence>
<accession>A0A7W6PVD9</accession>
<sequence length="141" mass="16040">MTDRPEAEKLEPCPFWSKVIIGDECWVWTGATNSRGYGNFRSQLAHRVAYQEKVGAIPDGLTIDHLCRNKLCVNPAHLEPVTSKVNTLRGDAPTAINSRKTHCSNGHELSAENVKIVVRGDGTRRKCRECDRQWKRERRNK</sequence>
<reference evidence="2 3" key="1">
    <citation type="submission" date="2020-08" db="EMBL/GenBank/DDBJ databases">
        <title>Genomic Encyclopedia of Type Strains, Phase IV (KMG-IV): sequencing the most valuable type-strain genomes for metagenomic binning, comparative biology and taxonomic classification.</title>
        <authorList>
            <person name="Goeker M."/>
        </authorList>
    </citation>
    <scope>NUCLEOTIDE SEQUENCE [LARGE SCALE GENOMIC DNA]</scope>
    <source>
        <strain evidence="2 3">DSM 19371</strain>
    </source>
</reference>
<keyword evidence="3" id="KW-1185">Reference proteome</keyword>
<name>A0A7W6PVD9_9SPHN</name>
<dbReference type="Proteomes" id="UP000590524">
    <property type="component" value="Unassembled WGS sequence"/>
</dbReference>
<organism evidence="2 3">
    <name type="scientific">Sphingobium scionense</name>
    <dbReference type="NCBI Taxonomy" id="1404341"/>
    <lineage>
        <taxon>Bacteria</taxon>
        <taxon>Pseudomonadati</taxon>
        <taxon>Pseudomonadota</taxon>
        <taxon>Alphaproteobacteria</taxon>
        <taxon>Sphingomonadales</taxon>
        <taxon>Sphingomonadaceae</taxon>
        <taxon>Sphingobium</taxon>
    </lineage>
</organism>
<proteinExistence type="predicted"/>
<dbReference type="InterPro" id="IPR044930">
    <property type="entry name" value="Homing_endonuclease_His-Me"/>
</dbReference>
<evidence type="ECO:0000313" key="2">
    <source>
        <dbReference type="EMBL" id="MBB4148019.1"/>
    </source>
</evidence>